<sequence length="127" mass="15332">MQTFNEWTISFVKFSTWLIITLSCLITIFLNPNEKFIFPLFMVMTFADWVFLNNKEENKKFFFSEIKLFHLIGMIGVLFTFYMFILFWEAIKSNLGLSDGDFLQFFVLLVIPLVFIRYYKKIREIKT</sequence>
<proteinExistence type="predicted"/>
<dbReference type="AlphaFoldDB" id="A0A0J8GLG1"/>
<accession>A0A0J8GLG1</accession>
<gene>
    <name evidence="2" type="ORF">XM47_18660</name>
</gene>
<protein>
    <submittedName>
        <fullName evidence="2">Uncharacterized protein</fullName>
    </submittedName>
</protein>
<feature type="transmembrane region" description="Helical" evidence="1">
    <location>
        <begin position="102"/>
        <end position="119"/>
    </location>
</feature>
<name>A0A0J8GLG1_9ALTE</name>
<keyword evidence="1" id="KW-0472">Membrane</keyword>
<evidence type="ECO:0000313" key="3">
    <source>
        <dbReference type="Proteomes" id="UP000037600"/>
    </source>
</evidence>
<organism evidence="2 3">
    <name type="scientific">Catenovulum maritimum</name>
    <dbReference type="NCBI Taxonomy" id="1513271"/>
    <lineage>
        <taxon>Bacteria</taxon>
        <taxon>Pseudomonadati</taxon>
        <taxon>Pseudomonadota</taxon>
        <taxon>Gammaproteobacteria</taxon>
        <taxon>Alteromonadales</taxon>
        <taxon>Alteromonadaceae</taxon>
        <taxon>Catenovulum</taxon>
    </lineage>
</organism>
<keyword evidence="3" id="KW-1185">Reference proteome</keyword>
<dbReference type="EMBL" id="LAZL01000059">
    <property type="protein sequence ID" value="KMT63637.1"/>
    <property type="molecule type" value="Genomic_DNA"/>
</dbReference>
<comment type="caution">
    <text evidence="2">The sequence shown here is derived from an EMBL/GenBank/DDBJ whole genome shotgun (WGS) entry which is preliminary data.</text>
</comment>
<keyword evidence="1" id="KW-1133">Transmembrane helix</keyword>
<feature type="transmembrane region" description="Helical" evidence="1">
    <location>
        <begin position="12"/>
        <end position="30"/>
    </location>
</feature>
<reference evidence="2 3" key="1">
    <citation type="submission" date="2015-04" db="EMBL/GenBank/DDBJ databases">
        <title>Draft Genome Sequence of the Novel Agar-Digesting Marine Bacterium Q1.</title>
        <authorList>
            <person name="Li Y."/>
            <person name="Li D."/>
            <person name="Chen G."/>
            <person name="Du Z."/>
        </authorList>
    </citation>
    <scope>NUCLEOTIDE SEQUENCE [LARGE SCALE GENOMIC DNA]</scope>
    <source>
        <strain evidence="2 3">Q1</strain>
    </source>
</reference>
<evidence type="ECO:0000313" key="2">
    <source>
        <dbReference type="EMBL" id="KMT63637.1"/>
    </source>
</evidence>
<feature type="transmembrane region" description="Helical" evidence="1">
    <location>
        <begin position="66"/>
        <end position="90"/>
    </location>
</feature>
<keyword evidence="1" id="KW-0812">Transmembrane</keyword>
<feature type="transmembrane region" description="Helical" evidence="1">
    <location>
        <begin position="36"/>
        <end position="54"/>
    </location>
</feature>
<evidence type="ECO:0000256" key="1">
    <source>
        <dbReference type="SAM" id="Phobius"/>
    </source>
</evidence>
<dbReference type="Proteomes" id="UP000037600">
    <property type="component" value="Unassembled WGS sequence"/>
</dbReference>